<dbReference type="Pfam" id="PF25151">
    <property type="entry name" value="TPR_Trm732_C"/>
    <property type="match status" value="1"/>
</dbReference>
<dbReference type="PANTHER" id="PTHR14387:SF0">
    <property type="entry name" value="DUF2428 DOMAIN-CONTAINING PROTEIN"/>
    <property type="match status" value="1"/>
</dbReference>
<dbReference type="InterPro" id="IPR056843">
    <property type="entry name" value="THADA-like_TPR"/>
</dbReference>
<dbReference type="GO" id="GO:0030488">
    <property type="term" value="P:tRNA methylation"/>
    <property type="evidence" value="ECO:0007669"/>
    <property type="project" value="TreeGrafter"/>
</dbReference>
<dbReference type="SUPFAM" id="SSF48371">
    <property type="entry name" value="ARM repeat"/>
    <property type="match status" value="2"/>
</dbReference>
<dbReference type="EMBL" id="MCGO01000024">
    <property type="protein sequence ID" value="ORY43781.1"/>
    <property type="molecule type" value="Genomic_DNA"/>
</dbReference>
<name>A0A1Y2C9R7_9FUNG</name>
<dbReference type="InterPro" id="IPR051954">
    <property type="entry name" value="tRNA_methyltransferase_THADA"/>
</dbReference>
<proteinExistence type="inferred from homology"/>
<keyword evidence="7" id="KW-1185">Reference proteome</keyword>
<dbReference type="Pfam" id="PF10350">
    <property type="entry name" value="DUF2428"/>
    <property type="match status" value="1"/>
</dbReference>
<dbReference type="InterPro" id="IPR019442">
    <property type="entry name" value="THADA/TRM732_DUF2428"/>
</dbReference>
<evidence type="ECO:0000313" key="7">
    <source>
        <dbReference type="Proteomes" id="UP000193642"/>
    </source>
</evidence>
<feature type="domain" description="tRNA (32-2'-O)-methyltransferase regulator THADA-like C-terminal TPR repeats region" evidence="5">
    <location>
        <begin position="1259"/>
        <end position="1415"/>
    </location>
</feature>
<evidence type="ECO:0000256" key="2">
    <source>
        <dbReference type="ARBA" id="ARBA00022694"/>
    </source>
</evidence>
<evidence type="ECO:0000259" key="4">
    <source>
        <dbReference type="Pfam" id="PF25150"/>
    </source>
</evidence>
<evidence type="ECO:0000259" key="3">
    <source>
        <dbReference type="Pfam" id="PF10350"/>
    </source>
</evidence>
<dbReference type="InterPro" id="IPR011989">
    <property type="entry name" value="ARM-like"/>
</dbReference>
<evidence type="ECO:0000256" key="1">
    <source>
        <dbReference type="ARBA" id="ARBA00010409"/>
    </source>
</evidence>
<evidence type="ECO:0000313" key="6">
    <source>
        <dbReference type="EMBL" id="ORY43781.1"/>
    </source>
</evidence>
<protein>
    <submittedName>
        <fullName evidence="6">Uncharacterized protein</fullName>
    </submittedName>
</protein>
<dbReference type="Proteomes" id="UP000193642">
    <property type="component" value="Unassembled WGS sequence"/>
</dbReference>
<dbReference type="STRING" id="329046.A0A1Y2C9R7"/>
<evidence type="ECO:0000259" key="5">
    <source>
        <dbReference type="Pfam" id="PF25151"/>
    </source>
</evidence>
<accession>A0A1Y2C9R7</accession>
<comment type="caution">
    <text evidence="6">The sequence shown here is derived from an EMBL/GenBank/DDBJ whole genome shotgun (WGS) entry which is preliminary data.</text>
</comment>
<dbReference type="InterPro" id="IPR056842">
    <property type="entry name" value="THADA-like_TPR_C"/>
</dbReference>
<feature type="domain" description="tRNA (32-2'-O)-methyltransferase regulator THADA-like TPR repeats region" evidence="4">
    <location>
        <begin position="582"/>
        <end position="831"/>
    </location>
</feature>
<dbReference type="InterPro" id="IPR016024">
    <property type="entry name" value="ARM-type_fold"/>
</dbReference>
<feature type="domain" description="DUF2428" evidence="3">
    <location>
        <begin position="1001"/>
        <end position="1256"/>
    </location>
</feature>
<dbReference type="Gene3D" id="1.25.10.10">
    <property type="entry name" value="Leucine-rich Repeat Variant"/>
    <property type="match status" value="1"/>
</dbReference>
<gene>
    <name evidence="6" type="ORF">BCR33DRAFT_717425</name>
</gene>
<dbReference type="Pfam" id="PF25150">
    <property type="entry name" value="TPR_Trm732"/>
    <property type="match status" value="1"/>
</dbReference>
<reference evidence="6 7" key="1">
    <citation type="submission" date="2016-07" db="EMBL/GenBank/DDBJ databases">
        <title>Pervasive Adenine N6-methylation of Active Genes in Fungi.</title>
        <authorList>
            <consortium name="DOE Joint Genome Institute"/>
            <person name="Mondo S.J."/>
            <person name="Dannebaum R.O."/>
            <person name="Kuo R.C."/>
            <person name="Labutti K."/>
            <person name="Haridas S."/>
            <person name="Kuo A."/>
            <person name="Salamov A."/>
            <person name="Ahrendt S.R."/>
            <person name="Lipzen A."/>
            <person name="Sullivan W."/>
            <person name="Andreopoulos W.B."/>
            <person name="Clum A."/>
            <person name="Lindquist E."/>
            <person name="Daum C."/>
            <person name="Ramamoorthy G.K."/>
            <person name="Gryganskyi A."/>
            <person name="Culley D."/>
            <person name="Magnuson J.K."/>
            <person name="James T.Y."/>
            <person name="O'Malley M.A."/>
            <person name="Stajich J.E."/>
            <person name="Spatafora J.W."/>
            <person name="Visel A."/>
            <person name="Grigoriev I.V."/>
        </authorList>
    </citation>
    <scope>NUCLEOTIDE SEQUENCE [LARGE SCALE GENOMIC DNA]</scope>
    <source>
        <strain evidence="6 7">JEL800</strain>
    </source>
</reference>
<dbReference type="OrthoDB" id="73997at2759"/>
<dbReference type="PANTHER" id="PTHR14387">
    <property type="entry name" value="THADA/DEATH RECEPTOR INTERACTING PROTEIN"/>
    <property type="match status" value="1"/>
</dbReference>
<sequence length="1906" mass="211941">MRNKKLKQSPAAQTAQATIKINSKWRDAVQQLTLDPQFSASENSTLKSVVAALTAFVSNDTPTLESQTANVRAIAHALTTIRSSKSATPEDNNFLTRLVANAIIPICAAAFFCDAEQSARTALLAIFSRIQEVEATIISLDSTSYAEPVNLSAVLKATFETNLLSFLASEISGLQSNHIPDYARISRACLIVSNTIEWSLGVGVIHRRLEDTVLAFAHLLSQIKTDVESTRDDALLLSQKTRACHDILKTLASLFAKLQGPTSETNAFAFLVPNGFCSKDAQLLLTNAIQITFSDPSVYVRDCQFMAGIVLGWVLELTSIKKGGMKDRPWIEQVFFDGTSNGNTESTNLLLNAVNTASVNLEGNYSLLCFMYGLLSTIGTECAAIEYGNISLVTKMYNLIMKVIQEATESTTRVFAFQTLALWMSVLKDSLVQGRPVPSGVNVLSVFKTAFELIFTFWEDPVDSTHHKLKDIFIAMLEIINFFRKSENTVQGFHSEGKFLFEIVDNLLKADWLRKVKYDLLAHLLAVIRPEEILKLRPDFLTVCFDVMSNLSMSSRICAFLIRFFAAMFDNPVSLEEPSNLIWLNPFCYAVSHSSVNLRRAVSENLLGLVFKEKKLHFDLLLSAFESGSHPAINSDFHIHGSICVLKTGRSLGFMDNNFLEREATKEVVHVAISHPDSIIRMDVCALLCESARAIAEPTDIELQFVKRFLSVNGGDHRSEFRQKLFGNVHKLIVRIRKCLYANQRDLKVKESFVANNPGDDAKLDETKSIVLELKSRIELKMKFLTWLIDFAVISLSPGCSFPRTTSALVLLTTIRDAEEVSLDSTFNKSLSSEFSVFNNPSCASALMSILLNDTYEPSRQSSFNLLKSMKGDIPGFGDTEIQSFLVRGLKMLFSVKASDADGGAFVFRLIFSKYVIQGKRTFKVSEDYAAINTSYNPPIAFVYQLLSLLTKNIEVNERQLSESITDFTMHGLFGAIRAVVGEVQFSSLKDSNDIKAWKTVLLKVFELVHRATKCVLVVLSDESPEGNYPGLNEGESGEDADVIMADSGGDKTSKSQRILHECFRTVKEACGAMETILCKPPLPTSMTKQDEILDFETILNGGNWLRMLLTTIRHYGAFSGVFPCFQTLCTVLLSSKRPFLVTLPQSWLDEFLLNAEVVDVSITRRSGGLPLGVLAVLGSPSVYRSSMVDQTMNRLFKMAKAIVPLNANTNLDLPQVHAFNIIRRLLQDATITDLMRNYFAECFVLSIDGLSSTSFPIRNCATMLFSALVTKVIGVKKSRDQDHVINTVSGREFFARFPSLHSFMMQKLAFAVSQLQGENHTVHPAFYPILTILARLKPTTLEANTSHLTLATFRPLVEECASSSFFKVREVTSRAYASLISSSEFVETIGRLMSDLNPLIPNELHGKLMIVRNLLETHLYRETPSKDAVLDLQSRLPSVISTSLWILSKCSVSAIQDVYIDILKAIFVTGSSLFSLPANVSKSVWVAAVELHSQSNREPTKKCHAWTFNLRRNLTSYILECMEQLHESSKTKVVMHLLNDSDYEVQLQALNYLKTADNVALHWGVILPKLVALVHDKSSYEQVVYTAAKISTLPHIQPFFNFADVSFHSSAVVSVGEDFAERVAMSENTYEVEAILPLLTLLVTTGPKDAVADGIRVLIGLFRKWSSEETAVYVRLSVTKSLSLVLPVVQEMFPNTILHVDLILLLDILLNDDDSDVRSNTAEVVCNQFHCKPMIPIQCRSFLLGHVRKIASDSESSQKVTEYALGMLFGEVDAASLLESQLNPSHVVFTKEESNQNKEEQVDAILAHQTLANAIDISTKVKIHDWCSQSIAALVQHKHSLDQLKGNKKLFGMVVKLNLAILTLPAADRSNLIDQVIKVGLLKDVLSVLDSKYSESPFFDLVMHP</sequence>
<keyword evidence="2" id="KW-0819">tRNA processing</keyword>
<comment type="similarity">
    <text evidence="1">Belongs to the THADA family.</text>
</comment>
<dbReference type="GO" id="GO:0005829">
    <property type="term" value="C:cytosol"/>
    <property type="evidence" value="ECO:0007669"/>
    <property type="project" value="TreeGrafter"/>
</dbReference>
<organism evidence="6 7">
    <name type="scientific">Rhizoclosmatium globosum</name>
    <dbReference type="NCBI Taxonomy" id="329046"/>
    <lineage>
        <taxon>Eukaryota</taxon>
        <taxon>Fungi</taxon>
        <taxon>Fungi incertae sedis</taxon>
        <taxon>Chytridiomycota</taxon>
        <taxon>Chytridiomycota incertae sedis</taxon>
        <taxon>Chytridiomycetes</taxon>
        <taxon>Chytridiales</taxon>
        <taxon>Chytriomycetaceae</taxon>
        <taxon>Rhizoclosmatium</taxon>
    </lineage>
</organism>